<evidence type="ECO:0000313" key="1">
    <source>
        <dbReference type="EMBL" id="KAK3920394.1"/>
    </source>
</evidence>
<evidence type="ECO:0000313" key="2">
    <source>
        <dbReference type="Proteomes" id="UP001219518"/>
    </source>
</evidence>
<dbReference type="AlphaFoldDB" id="A0AAE1HFJ8"/>
<organism evidence="1 2">
    <name type="scientific">Frankliniella fusca</name>
    <dbReference type="NCBI Taxonomy" id="407009"/>
    <lineage>
        <taxon>Eukaryota</taxon>
        <taxon>Metazoa</taxon>
        <taxon>Ecdysozoa</taxon>
        <taxon>Arthropoda</taxon>
        <taxon>Hexapoda</taxon>
        <taxon>Insecta</taxon>
        <taxon>Pterygota</taxon>
        <taxon>Neoptera</taxon>
        <taxon>Paraneoptera</taxon>
        <taxon>Thysanoptera</taxon>
        <taxon>Terebrantia</taxon>
        <taxon>Thripoidea</taxon>
        <taxon>Thripidae</taxon>
        <taxon>Frankliniella</taxon>
    </lineage>
</organism>
<gene>
    <name evidence="1" type="ORF">KUF71_009681</name>
</gene>
<reference evidence="1" key="1">
    <citation type="submission" date="2021-07" db="EMBL/GenBank/DDBJ databases">
        <authorList>
            <person name="Catto M.A."/>
            <person name="Jacobson A."/>
            <person name="Kennedy G."/>
            <person name="Labadie P."/>
            <person name="Hunt B.G."/>
            <person name="Srinivasan R."/>
        </authorList>
    </citation>
    <scope>NUCLEOTIDE SEQUENCE</scope>
    <source>
        <strain evidence="1">PL_HMW_Pooled</strain>
        <tissue evidence="1">Head</tissue>
    </source>
</reference>
<dbReference type="EMBL" id="JAHWGI010000994">
    <property type="protein sequence ID" value="KAK3920394.1"/>
    <property type="molecule type" value="Genomic_DNA"/>
</dbReference>
<accession>A0AAE1HFJ8</accession>
<keyword evidence="2" id="KW-1185">Reference proteome</keyword>
<sequence length="87" mass="9695">MPFVRFKLCKMKCGSTSVYSQDNPKVIHWASQFIDKPTQISNSLVSRVFSAIKSQSTNVSDKFGQFSFVCEVVSDINTSVHTGKTNV</sequence>
<proteinExistence type="predicted"/>
<reference evidence="1" key="2">
    <citation type="journal article" date="2023" name="BMC Genomics">
        <title>Pest status, molecular evolution, and epigenetic factors derived from the genome assembly of Frankliniella fusca, a thysanopteran phytovirus vector.</title>
        <authorList>
            <person name="Catto M.A."/>
            <person name="Labadie P.E."/>
            <person name="Jacobson A.L."/>
            <person name="Kennedy G.G."/>
            <person name="Srinivasan R."/>
            <person name="Hunt B.G."/>
        </authorList>
    </citation>
    <scope>NUCLEOTIDE SEQUENCE</scope>
    <source>
        <strain evidence="1">PL_HMW_Pooled</strain>
    </source>
</reference>
<comment type="caution">
    <text evidence="1">The sequence shown here is derived from an EMBL/GenBank/DDBJ whole genome shotgun (WGS) entry which is preliminary data.</text>
</comment>
<protein>
    <submittedName>
        <fullName evidence="1">Disks large-associated protein 4</fullName>
    </submittedName>
</protein>
<dbReference type="Proteomes" id="UP001219518">
    <property type="component" value="Unassembled WGS sequence"/>
</dbReference>
<name>A0AAE1HFJ8_9NEOP</name>